<proteinExistence type="predicted"/>
<evidence type="ECO:0000313" key="1">
    <source>
        <dbReference type="EMBL" id="MDL2403803.1"/>
    </source>
</evidence>
<name>A0ABT7K728_9HYPH</name>
<gene>
    <name evidence="1" type="ORF">PY649_33620</name>
</gene>
<evidence type="ECO:0008006" key="3">
    <source>
        <dbReference type="Google" id="ProtNLM"/>
    </source>
</evidence>
<evidence type="ECO:0000313" key="2">
    <source>
        <dbReference type="Proteomes" id="UP001172645"/>
    </source>
</evidence>
<protein>
    <recommendedName>
        <fullName evidence="3">Transposase</fullName>
    </recommendedName>
</protein>
<accession>A0ABT7K728</accession>
<comment type="caution">
    <text evidence="1">The sequence shown here is derived from an EMBL/GenBank/DDBJ whole genome shotgun (WGS) entry which is preliminary data.</text>
</comment>
<dbReference type="Proteomes" id="UP001172645">
    <property type="component" value="Unassembled WGS sequence"/>
</dbReference>
<sequence length="90" mass="10629">MSDRIHGRYVRIIVDLPCASTKVQLRLSARRFVCDMALCCRRIFVERFGELVVPERRRTARLELSHIILDWLLEGGLQQPLQRLNDPRQQ</sequence>
<reference evidence="1" key="1">
    <citation type="submission" date="2023-06" db="EMBL/GenBank/DDBJ databases">
        <title>Phylogenetic Diversity of Rhizobium strains.</title>
        <authorList>
            <person name="Moura F.T."/>
            <person name="Helene L.C.F."/>
            <person name="Hungria M."/>
        </authorList>
    </citation>
    <scope>NUCLEOTIDE SEQUENCE</scope>
    <source>
        <strain evidence="1">CCGE526</strain>
    </source>
</reference>
<dbReference type="EMBL" id="JARFYM010000062">
    <property type="protein sequence ID" value="MDL2403803.1"/>
    <property type="molecule type" value="Genomic_DNA"/>
</dbReference>
<organism evidence="1 2">
    <name type="scientific">Rhizobium mayense</name>
    <dbReference type="NCBI Taxonomy" id="1312184"/>
    <lineage>
        <taxon>Bacteria</taxon>
        <taxon>Pseudomonadati</taxon>
        <taxon>Pseudomonadota</taxon>
        <taxon>Alphaproteobacteria</taxon>
        <taxon>Hyphomicrobiales</taxon>
        <taxon>Rhizobiaceae</taxon>
        <taxon>Rhizobium/Agrobacterium group</taxon>
        <taxon>Rhizobium</taxon>
    </lineage>
</organism>
<keyword evidence="2" id="KW-1185">Reference proteome</keyword>